<comment type="caution">
    <text evidence="1">The sequence shown here is derived from an EMBL/GenBank/DDBJ whole genome shotgun (WGS) entry which is preliminary data.</text>
</comment>
<reference evidence="1" key="1">
    <citation type="submission" date="2023-03" db="EMBL/GenBank/DDBJ databases">
        <title>Chitinimonas shenzhenensis gen. nov., sp. nov., a novel member of family Burkholderiaceae isolated from activated sludge collected in Shen Zhen, China.</title>
        <authorList>
            <person name="Wang X."/>
        </authorList>
    </citation>
    <scope>NUCLEOTIDE SEQUENCE</scope>
    <source>
        <strain evidence="1">DQS-5</strain>
    </source>
</reference>
<gene>
    <name evidence="1" type="ORF">PZA18_15560</name>
</gene>
<accession>A0ABT7DZK3</accession>
<dbReference type="EMBL" id="JARRAF010000019">
    <property type="protein sequence ID" value="MDK2125471.1"/>
    <property type="molecule type" value="Genomic_DNA"/>
</dbReference>
<keyword evidence="2" id="KW-1185">Reference proteome</keyword>
<sequence length="349" mass="36827">MPAKNRSDLKGRFVTGSRPSQQDFADLIDSQLNLADDNLSQGVGSDGPTLHFGSDVQFTKSLTAEANASFKGSLNFSSAKGNDLTLDSSLTLANVQIKGIDKDVLGERSDSLPTASATRRYVDQKVADLGAGLLMRGEVRVVVNAETMGQVVISTDADQPPSGLPKIDGVQLVKDDLVLVALPARSGVNRVWKVAAGSWSPAGPEYGAEPGQDMKLNAAILVKDGTLAAGTVWKVTELDGKQNQAVWTRWRDLDYLKSSTGLKKQGTLLSVDSDWLKTQIETGMEGKVKVDAPLRYEGGRLGANLGSGIKLSSGKLDVEPAAFIMVIKAGDPLPAVTDVPVNGLVVVVG</sequence>
<proteinExistence type="predicted"/>
<dbReference type="RefSeq" id="WP_284101781.1">
    <property type="nucleotide sequence ID" value="NZ_JARRAF010000019.1"/>
</dbReference>
<name>A0ABT7DZK3_9NEIS</name>
<evidence type="ECO:0000313" key="1">
    <source>
        <dbReference type="EMBL" id="MDK2125471.1"/>
    </source>
</evidence>
<dbReference type="Proteomes" id="UP001172778">
    <property type="component" value="Unassembled WGS sequence"/>
</dbReference>
<protein>
    <submittedName>
        <fullName evidence="1">Uncharacterized protein</fullName>
    </submittedName>
</protein>
<evidence type="ECO:0000313" key="2">
    <source>
        <dbReference type="Proteomes" id="UP001172778"/>
    </source>
</evidence>
<organism evidence="1 2">
    <name type="scientific">Parachitinimonas caeni</name>
    <dbReference type="NCBI Taxonomy" id="3031301"/>
    <lineage>
        <taxon>Bacteria</taxon>
        <taxon>Pseudomonadati</taxon>
        <taxon>Pseudomonadota</taxon>
        <taxon>Betaproteobacteria</taxon>
        <taxon>Neisseriales</taxon>
        <taxon>Chitinibacteraceae</taxon>
        <taxon>Parachitinimonas</taxon>
    </lineage>
</organism>